<dbReference type="AlphaFoldDB" id="A0A1Y2CVN3"/>
<sequence>MIPCIVPHGCIIEYLLKDGRAQPCNEDLIHAAKNGYYSAVEALMKDPRINPSIQDNRALKLVRTNLRRHGSVGEPWCISWEKTALQLLTDPRVDPSVDSILLEAVINNIPSIVSAILKDLRVDPSANGNRAVTLVGLINSKTDEQNAHMFRILLSDARVNPSADRHAALYKMAVRGHCESIQTLLKDPRLIVSADEGGKILAGAAGKGNVNVVRMLLEDGRFPPTVQAVYDAKRGGHTEVLEVFSAHRKNKQ</sequence>
<evidence type="ECO:0008006" key="3">
    <source>
        <dbReference type="Google" id="ProtNLM"/>
    </source>
</evidence>
<keyword evidence="2" id="KW-1185">Reference proteome</keyword>
<name>A0A1Y2CVN3_9FUNG</name>
<dbReference type="EMBL" id="MCGO01000006">
    <property type="protein sequence ID" value="ORY51100.1"/>
    <property type="molecule type" value="Genomic_DNA"/>
</dbReference>
<dbReference type="SUPFAM" id="SSF48403">
    <property type="entry name" value="Ankyrin repeat"/>
    <property type="match status" value="1"/>
</dbReference>
<evidence type="ECO:0000313" key="1">
    <source>
        <dbReference type="EMBL" id="ORY51100.1"/>
    </source>
</evidence>
<evidence type="ECO:0000313" key="2">
    <source>
        <dbReference type="Proteomes" id="UP000193642"/>
    </source>
</evidence>
<dbReference type="Gene3D" id="1.25.40.20">
    <property type="entry name" value="Ankyrin repeat-containing domain"/>
    <property type="match status" value="1"/>
</dbReference>
<dbReference type="InterPro" id="IPR036770">
    <property type="entry name" value="Ankyrin_rpt-contain_sf"/>
</dbReference>
<accession>A0A1Y2CVN3</accession>
<reference evidence="1 2" key="1">
    <citation type="submission" date="2016-07" db="EMBL/GenBank/DDBJ databases">
        <title>Pervasive Adenine N6-methylation of Active Genes in Fungi.</title>
        <authorList>
            <consortium name="DOE Joint Genome Institute"/>
            <person name="Mondo S.J."/>
            <person name="Dannebaum R.O."/>
            <person name="Kuo R.C."/>
            <person name="Labutti K."/>
            <person name="Haridas S."/>
            <person name="Kuo A."/>
            <person name="Salamov A."/>
            <person name="Ahrendt S.R."/>
            <person name="Lipzen A."/>
            <person name="Sullivan W."/>
            <person name="Andreopoulos W.B."/>
            <person name="Clum A."/>
            <person name="Lindquist E."/>
            <person name="Daum C."/>
            <person name="Ramamoorthy G.K."/>
            <person name="Gryganskyi A."/>
            <person name="Culley D."/>
            <person name="Magnuson J.K."/>
            <person name="James T.Y."/>
            <person name="O'Malley M.A."/>
            <person name="Stajich J.E."/>
            <person name="Spatafora J.W."/>
            <person name="Visel A."/>
            <person name="Grigoriev I.V."/>
        </authorList>
    </citation>
    <scope>NUCLEOTIDE SEQUENCE [LARGE SCALE GENOMIC DNA]</scope>
    <source>
        <strain evidence="1 2">JEL800</strain>
    </source>
</reference>
<protein>
    <recommendedName>
        <fullName evidence="3">Ankyrin</fullName>
    </recommendedName>
</protein>
<dbReference type="Proteomes" id="UP000193642">
    <property type="component" value="Unassembled WGS sequence"/>
</dbReference>
<organism evidence="1 2">
    <name type="scientific">Rhizoclosmatium globosum</name>
    <dbReference type="NCBI Taxonomy" id="329046"/>
    <lineage>
        <taxon>Eukaryota</taxon>
        <taxon>Fungi</taxon>
        <taxon>Fungi incertae sedis</taxon>
        <taxon>Chytridiomycota</taxon>
        <taxon>Chytridiomycota incertae sedis</taxon>
        <taxon>Chytridiomycetes</taxon>
        <taxon>Chytridiales</taxon>
        <taxon>Chytriomycetaceae</taxon>
        <taxon>Rhizoclosmatium</taxon>
    </lineage>
</organism>
<gene>
    <name evidence="1" type="ORF">BCR33DRAFT_734214</name>
</gene>
<comment type="caution">
    <text evidence="1">The sequence shown here is derived from an EMBL/GenBank/DDBJ whole genome shotgun (WGS) entry which is preliminary data.</text>
</comment>
<dbReference type="OrthoDB" id="76098at2759"/>
<proteinExistence type="predicted"/>